<proteinExistence type="predicted"/>
<evidence type="ECO:0000313" key="3">
    <source>
        <dbReference type="EMBL" id="KAA9325187.1"/>
    </source>
</evidence>
<protein>
    <submittedName>
        <fullName evidence="3">Uncharacterized protein</fullName>
    </submittedName>
</protein>
<accession>A0A5N1IMP0</accession>
<dbReference type="EMBL" id="VTWT01000013">
    <property type="protein sequence ID" value="KAA9325187.1"/>
    <property type="molecule type" value="Genomic_DNA"/>
</dbReference>
<feature type="transmembrane region" description="Helical" evidence="2">
    <location>
        <begin position="58"/>
        <end position="76"/>
    </location>
</feature>
<sequence length="302" mass="33040">MEQHNIDSRFKQGLENISRQPSADAWARLQNRMQEAEAAPVIETVQPEEKEERRVIAWWYYAAAAIVVLLISVGVLRNSKVLGPESMPVAVNKPAEKIAETIKSGSVQKDEAQKVEAQTANILIADNATSDKIGEPVNTNPTANAEENTAPRSFENLKAENATVQVAKAPRKKKPAIIVLPHTKNTVPELRQPALVEEKGLLASNTENPAKPQAKTEKASGLEGMVIEVIVKKDRTDTEQALALQTPVENSGKQSKLKSIFKQAKNLKNGEGVNLQELGLFADTKLALGSRNHEKVNKILDI</sequence>
<evidence type="ECO:0000256" key="1">
    <source>
        <dbReference type="SAM" id="MobiDB-lite"/>
    </source>
</evidence>
<keyword evidence="2" id="KW-0812">Transmembrane</keyword>
<keyword evidence="2" id="KW-0472">Membrane</keyword>
<dbReference type="Proteomes" id="UP000326570">
    <property type="component" value="Unassembled WGS sequence"/>
</dbReference>
<keyword evidence="4" id="KW-1185">Reference proteome</keyword>
<reference evidence="3 4" key="1">
    <citation type="submission" date="2019-09" db="EMBL/GenBank/DDBJ databases">
        <title>Genome sequence of Adhaeribacter sp. M2.</title>
        <authorList>
            <person name="Srinivasan S."/>
        </authorList>
    </citation>
    <scope>NUCLEOTIDE SEQUENCE [LARGE SCALE GENOMIC DNA]</scope>
    <source>
        <strain evidence="3 4">M2</strain>
    </source>
</reference>
<organism evidence="3 4">
    <name type="scientific">Adhaeribacter soli</name>
    <dbReference type="NCBI Taxonomy" id="2607655"/>
    <lineage>
        <taxon>Bacteria</taxon>
        <taxon>Pseudomonadati</taxon>
        <taxon>Bacteroidota</taxon>
        <taxon>Cytophagia</taxon>
        <taxon>Cytophagales</taxon>
        <taxon>Hymenobacteraceae</taxon>
        <taxon>Adhaeribacter</taxon>
    </lineage>
</organism>
<keyword evidence="2" id="KW-1133">Transmembrane helix</keyword>
<feature type="compositionally biased region" description="Low complexity" evidence="1">
    <location>
        <begin position="138"/>
        <end position="151"/>
    </location>
</feature>
<dbReference type="RefSeq" id="WP_150905795.1">
    <property type="nucleotide sequence ID" value="NZ_VTWT01000013.1"/>
</dbReference>
<evidence type="ECO:0000256" key="2">
    <source>
        <dbReference type="SAM" id="Phobius"/>
    </source>
</evidence>
<gene>
    <name evidence="3" type="ORF">F0P94_18335</name>
</gene>
<comment type="caution">
    <text evidence="3">The sequence shown here is derived from an EMBL/GenBank/DDBJ whole genome shotgun (WGS) entry which is preliminary data.</text>
</comment>
<evidence type="ECO:0000313" key="4">
    <source>
        <dbReference type="Proteomes" id="UP000326570"/>
    </source>
</evidence>
<name>A0A5N1IMP0_9BACT</name>
<dbReference type="AlphaFoldDB" id="A0A5N1IMP0"/>
<feature type="region of interest" description="Disordered" evidence="1">
    <location>
        <begin position="131"/>
        <end position="152"/>
    </location>
</feature>